<reference evidence="3 5" key="2">
    <citation type="submission" date="2019-03" db="EMBL/GenBank/DDBJ databases">
        <title>Genomic Encyclopedia of Archaeal and Bacterial Type Strains, Phase II (KMG-II): from individual species to whole genera.</title>
        <authorList>
            <person name="Goeker M."/>
        </authorList>
    </citation>
    <scope>NUCLEOTIDE SEQUENCE [LARGE SCALE GENOMIC DNA]</scope>
    <source>
        <strain evidence="3 5">DSM 15594</strain>
    </source>
</reference>
<name>A0A235C8R6_9GAMM</name>
<reference evidence="2 4" key="1">
    <citation type="submission" date="2017-08" db="EMBL/GenBank/DDBJ databases">
        <title>Draft Genome Sequence of the Marine Bacterium Oceanimonas baumannii ATCC 700832.</title>
        <authorList>
            <person name="Mcclelland W.D."/>
            <person name="Brennan M.A."/>
            <person name="Trachtenberg A.M."/>
            <person name="Maclea K.S."/>
        </authorList>
    </citation>
    <scope>NUCLEOTIDE SEQUENCE [LARGE SCALE GENOMIC DNA]</scope>
    <source>
        <strain evidence="2 4">ATCC 700832</strain>
    </source>
</reference>
<comment type="caution">
    <text evidence="2">The sequence shown here is derived from an EMBL/GenBank/DDBJ whole genome shotgun (WGS) entry which is preliminary data.</text>
</comment>
<protein>
    <submittedName>
        <fullName evidence="3">Uncharacterized protein DUF4123</fullName>
    </submittedName>
</protein>
<evidence type="ECO:0000313" key="2">
    <source>
        <dbReference type="EMBL" id="OYD21021.1"/>
    </source>
</evidence>
<dbReference type="EMBL" id="NQJF01000026">
    <property type="protein sequence ID" value="OYD21021.1"/>
    <property type="molecule type" value="Genomic_DNA"/>
</dbReference>
<organism evidence="2 4">
    <name type="scientific">Oceanimonas baumannii</name>
    <dbReference type="NCBI Taxonomy" id="129578"/>
    <lineage>
        <taxon>Bacteria</taxon>
        <taxon>Pseudomonadati</taxon>
        <taxon>Pseudomonadota</taxon>
        <taxon>Gammaproteobacteria</taxon>
        <taxon>Aeromonadales</taxon>
        <taxon>Aeromonadaceae</taxon>
        <taxon>Oceanimonas</taxon>
    </lineage>
</organism>
<gene>
    <name evidence="2" type="ORF">B6S09_17915</name>
    <name evidence="3" type="ORF">LY04_03610</name>
</gene>
<dbReference type="Proteomes" id="UP000243640">
    <property type="component" value="Unassembled WGS sequence"/>
</dbReference>
<dbReference type="Pfam" id="PF13503">
    <property type="entry name" value="DUF4123"/>
    <property type="match status" value="1"/>
</dbReference>
<dbReference type="InterPro" id="IPR025391">
    <property type="entry name" value="DUF4123"/>
</dbReference>
<evidence type="ECO:0000313" key="4">
    <source>
        <dbReference type="Proteomes" id="UP000243640"/>
    </source>
</evidence>
<dbReference type="AlphaFoldDB" id="A0A235C8R6"/>
<proteinExistence type="predicted"/>
<dbReference type="Proteomes" id="UP000295058">
    <property type="component" value="Unassembled WGS sequence"/>
</dbReference>
<evidence type="ECO:0000259" key="1">
    <source>
        <dbReference type="Pfam" id="PF13503"/>
    </source>
</evidence>
<evidence type="ECO:0000313" key="5">
    <source>
        <dbReference type="Proteomes" id="UP000295058"/>
    </source>
</evidence>
<feature type="domain" description="DUF4123" evidence="1">
    <location>
        <begin position="25"/>
        <end position="135"/>
    </location>
</feature>
<dbReference type="EMBL" id="SODO01000028">
    <property type="protein sequence ID" value="TDW53656.1"/>
    <property type="molecule type" value="Genomic_DNA"/>
</dbReference>
<dbReference type="RefSeq" id="WP_094279847.1">
    <property type="nucleotide sequence ID" value="NZ_NQJF01000026.1"/>
</dbReference>
<accession>A0A235C8R6</accession>
<evidence type="ECO:0000313" key="3">
    <source>
        <dbReference type="EMBL" id="TDW53656.1"/>
    </source>
</evidence>
<dbReference type="OrthoDB" id="6353266at2"/>
<keyword evidence="5" id="KW-1185">Reference proteome</keyword>
<sequence length="303" mass="34366">MIEISAFAGDQKPGFEQDSHLHTALLLDGATRQNLLTLIYEQQSAPEFELLYLNSELDELCDISPCLVAVSTDDDLFARFCEQGISGEWGYMLCFSAPWHEVTTHLRRLMKVIHPSGEEVYLKLAAPSVMAAMLQNELRRPALMGPISEIITIDSYAGELSRFVNEAPFFNDDDTLLRLTEEDMALLSEADFRRVCIGLMIHMQRYFPEWCNRPEDGQTSCWKRVLSIAELAYEQGFQSERDITMFANILGYLNTDSIDQAEYSNIHQLLYADSGTVASQRLSIAAQYAQQASSQLQRENHVQ</sequence>